<dbReference type="Proteomes" id="UP000321058">
    <property type="component" value="Unassembled WGS sequence"/>
</dbReference>
<sequence>MADKIVDVFLRDVLVRTYTMAWDMTHAPLFEQDFIDRARERLKADGYTAQEVAEARFSVRD</sequence>
<dbReference type="EMBL" id="BKAJ01000032">
    <property type="protein sequence ID" value="GEP54893.1"/>
    <property type="molecule type" value="Genomic_DNA"/>
</dbReference>
<dbReference type="AlphaFoldDB" id="A0A512N7L8"/>
<proteinExistence type="predicted"/>
<comment type="caution">
    <text evidence="1">The sequence shown here is derived from an EMBL/GenBank/DDBJ whole genome shotgun (WGS) entry which is preliminary data.</text>
</comment>
<gene>
    <name evidence="1" type="ORF">RSO01_20590</name>
</gene>
<evidence type="ECO:0000313" key="1">
    <source>
        <dbReference type="EMBL" id="GEP54893.1"/>
    </source>
</evidence>
<dbReference type="RefSeq" id="WP_147148871.1">
    <property type="nucleotide sequence ID" value="NZ_BKAJ01000032.1"/>
</dbReference>
<keyword evidence="2" id="KW-1185">Reference proteome</keyword>
<reference evidence="1 2" key="1">
    <citation type="submission" date="2019-07" db="EMBL/GenBank/DDBJ databases">
        <title>Whole genome shotgun sequence of Reyranella soli NBRC 108950.</title>
        <authorList>
            <person name="Hosoyama A."/>
            <person name="Uohara A."/>
            <person name="Ohji S."/>
            <person name="Ichikawa N."/>
        </authorList>
    </citation>
    <scope>NUCLEOTIDE SEQUENCE [LARGE SCALE GENOMIC DNA]</scope>
    <source>
        <strain evidence="1 2">NBRC 108950</strain>
    </source>
</reference>
<name>A0A512N7L8_9HYPH</name>
<evidence type="ECO:0000313" key="2">
    <source>
        <dbReference type="Proteomes" id="UP000321058"/>
    </source>
</evidence>
<organism evidence="1 2">
    <name type="scientific">Reyranella soli</name>
    <dbReference type="NCBI Taxonomy" id="1230389"/>
    <lineage>
        <taxon>Bacteria</taxon>
        <taxon>Pseudomonadati</taxon>
        <taxon>Pseudomonadota</taxon>
        <taxon>Alphaproteobacteria</taxon>
        <taxon>Hyphomicrobiales</taxon>
        <taxon>Reyranellaceae</taxon>
        <taxon>Reyranella</taxon>
    </lineage>
</organism>
<protein>
    <submittedName>
        <fullName evidence="1">Uncharacterized protein</fullName>
    </submittedName>
</protein>
<accession>A0A512N7L8</accession>
<dbReference type="OrthoDB" id="9899314at2"/>